<evidence type="ECO:0000256" key="2">
    <source>
        <dbReference type="SAM" id="MobiDB-lite"/>
    </source>
</evidence>
<feature type="region of interest" description="Disordered" evidence="2">
    <location>
        <begin position="615"/>
        <end position="634"/>
    </location>
</feature>
<evidence type="ECO:0000256" key="1">
    <source>
        <dbReference type="SAM" id="Coils"/>
    </source>
</evidence>
<accession>A0A9P1DFY2</accession>
<evidence type="ECO:0000313" key="4">
    <source>
        <dbReference type="EMBL" id="CAL1162107.1"/>
    </source>
</evidence>
<reference evidence="3" key="1">
    <citation type="submission" date="2022-10" db="EMBL/GenBank/DDBJ databases">
        <authorList>
            <person name="Chen Y."/>
            <person name="Dougan E. K."/>
            <person name="Chan C."/>
            <person name="Rhodes N."/>
            <person name="Thang M."/>
        </authorList>
    </citation>
    <scope>NUCLEOTIDE SEQUENCE</scope>
</reference>
<evidence type="ECO:0000313" key="3">
    <source>
        <dbReference type="EMBL" id="CAI4008732.1"/>
    </source>
</evidence>
<feature type="coiled-coil region" evidence="1">
    <location>
        <begin position="1147"/>
        <end position="1177"/>
    </location>
</feature>
<feature type="region of interest" description="Disordered" evidence="2">
    <location>
        <begin position="492"/>
        <end position="551"/>
    </location>
</feature>
<proteinExistence type="predicted"/>
<dbReference type="EMBL" id="CAMXCT030004368">
    <property type="protein sequence ID" value="CAL4796044.1"/>
    <property type="molecule type" value="Genomic_DNA"/>
</dbReference>
<dbReference type="EMBL" id="CAMXCT010004368">
    <property type="protein sequence ID" value="CAI4008732.1"/>
    <property type="molecule type" value="Genomic_DNA"/>
</dbReference>
<feature type="region of interest" description="Disordered" evidence="2">
    <location>
        <begin position="1037"/>
        <end position="1061"/>
    </location>
</feature>
<keyword evidence="1" id="KW-0175">Coiled coil</keyword>
<feature type="compositionally biased region" description="Basic residues" evidence="2">
    <location>
        <begin position="515"/>
        <end position="526"/>
    </location>
</feature>
<keyword evidence="5" id="KW-1185">Reference proteome</keyword>
<comment type="caution">
    <text evidence="3">The sequence shown here is derived from an EMBL/GenBank/DDBJ whole genome shotgun (WGS) entry which is preliminary data.</text>
</comment>
<feature type="region of interest" description="Disordered" evidence="2">
    <location>
        <begin position="1498"/>
        <end position="1521"/>
    </location>
</feature>
<name>A0A9P1DFY2_9DINO</name>
<feature type="compositionally biased region" description="Polar residues" evidence="2">
    <location>
        <begin position="1507"/>
        <end position="1521"/>
    </location>
</feature>
<dbReference type="EMBL" id="CAMXCT020004368">
    <property type="protein sequence ID" value="CAL1162107.1"/>
    <property type="molecule type" value="Genomic_DNA"/>
</dbReference>
<dbReference type="Proteomes" id="UP001152797">
    <property type="component" value="Unassembled WGS sequence"/>
</dbReference>
<feature type="coiled-coil region" evidence="1">
    <location>
        <begin position="97"/>
        <end position="159"/>
    </location>
</feature>
<evidence type="ECO:0000313" key="5">
    <source>
        <dbReference type="Proteomes" id="UP001152797"/>
    </source>
</evidence>
<gene>
    <name evidence="3" type="ORF">C1SCF055_LOCUS34142</name>
</gene>
<feature type="compositionally biased region" description="Low complexity" evidence="2">
    <location>
        <begin position="528"/>
        <end position="543"/>
    </location>
</feature>
<protein>
    <submittedName>
        <fullName evidence="3">Uncharacterized protein</fullName>
    </submittedName>
</protein>
<sequence>MQELAHSRALANDLQKAQEEQLAEIIRISKERDECSEEVAQMRGLEEKYEVEMSQLAKDSQAFLHVRIDLQKAQEEQLAEIIRISKERGEYSEVARMRGLEEKYEVEMSQLAKERGEYREEIARMRGLEEKYEVEMSQLAKERGEYREEIARMHGLEEKYEVEMSQLAKDSQAQAAVDHSGPANARTCKKAIQKALKPKPSASGAKEQERQESSLALLDAKLQLCCAFIPGILADSHVSLVAKKLISAVSDIALTSGMVTKPVAFLTQKLGDTFDRKFLLRAKMNVASVLSDHEKKFLADLVAREHQPKDSNCKGYITALTWMWDETEQTASNVLSQLQTSLDPFLYSMLERSPLTKTYLEAKRRGASTSNVVMSTIVQQGELQVVDLMDSTWGQPLAKKVPILVPPCRLLRMTASTIKGVLDYWMPLTATKRTKLADSALYNLIIYVADGATANSLFKKHEVMESQPNTLVLDCTCQCHAIHLASGDQTFRLDLPPSWPPKPQETATAAPAPRGRGRGGKGRGRGRGVVPEQGQPQQDQSQSKKGKGKVVSMLSSLVRTGNQMGNSSSWTIVLGRLRPLIAEKLVLQRLSELADGAEAQMELNKGILIMLGKLNPERDGDGDTDSTARSEVSPALHESSTELLRIVGYSDWRSSNISIYLEDSVMNEITGEPIRCKKLHASLADHLTALVSHIFLGHKPARPSQSRWTGVAHVCQWALGLALFHRLLGPLLCSLSAKKTDDAGGDDSNLGMLMDADVQIADSEAYRIQTATRRQLLAKWAADPATPLKLFLVMRGNLPIRTLLFYVLKYEANAQEEGDLRELCRRYMFNLECLDLEPDEYNRAARGFPDWVAGGPTQRALQELAELLFESEFLAQLLSWFSTDVRRSDIMTFAARYILAGAANVWLRLHRPLLHPPFNILRLGASYSPGDRLAGYENLLLMDECCLDPGFGRRLQESLLSMQRDGQDELALMNTFERTCTVAGNCARIGNFKMECQHKWNQSLQGATRHLGAAKQWTKMAAEAFLISVQTQHQQLLAKPVPAKSRRGKNSRGGATERKDRRRVLKHCVDQGKWRCKLQVAESDDGLLATSRRRMGRLHSGHMLQSCLWKQFKDICTDRQELAKGMASPQFKEYVKNMKSQEANHCLARLLTKQAKAQNALVKAERKEHENHAKERQAETDAHLNMPKNIGLWGLQFTDPAYPVDAALVMDGKARGLTKTNAADVLQRNLPVYDHNPLLQRVMTQVSSKYLPACWVHGICRRNKAKRKLCDTLHRTLMKGIKEQIAGFVPEASAKDYLVSGDLVVAIRFPALMADSSSSSGSAGPTQSSPSMCEIFAVPKVTLRPEGAVFVAMDQEIDCSGPNPITRATLRRSDATATGLEFCTSSEFCARVLMQQSPGLGQPIWIKVLQYTRVSLHSIEFDPLPDTNIKDAVWPVVAQMEGEDANAEDEDADDPLSWVEPSEDITEEDQLLGLGELAESFEAVSDLVSELFLESAFEKGHDDPENESQSESKTKRPSTVQTEKIFTDVIKQPLPGEIKREGRFVYCGSVKCGSVSFLTHWSPPAIVAACNLHSDCCVSVPLLDGDEDSLVKWLGEAVCYKSGSDHSQCRPKGSYNKRLKM</sequence>
<organism evidence="3">
    <name type="scientific">Cladocopium goreaui</name>
    <dbReference type="NCBI Taxonomy" id="2562237"/>
    <lineage>
        <taxon>Eukaryota</taxon>
        <taxon>Sar</taxon>
        <taxon>Alveolata</taxon>
        <taxon>Dinophyceae</taxon>
        <taxon>Suessiales</taxon>
        <taxon>Symbiodiniaceae</taxon>
        <taxon>Cladocopium</taxon>
    </lineage>
</organism>
<reference evidence="4" key="2">
    <citation type="submission" date="2024-04" db="EMBL/GenBank/DDBJ databases">
        <authorList>
            <person name="Chen Y."/>
            <person name="Shah S."/>
            <person name="Dougan E. K."/>
            <person name="Thang M."/>
            <person name="Chan C."/>
        </authorList>
    </citation>
    <scope>NUCLEOTIDE SEQUENCE [LARGE SCALE GENOMIC DNA]</scope>
</reference>